<dbReference type="EMBL" id="DVKS01000142">
    <property type="protein sequence ID" value="HIT42074.1"/>
    <property type="molecule type" value="Genomic_DNA"/>
</dbReference>
<keyword evidence="2" id="KW-0238">DNA-binding</keyword>
<organism evidence="5 6">
    <name type="scientific">Candidatus Caccovicinus merdipullorum</name>
    <dbReference type="NCBI Taxonomy" id="2840724"/>
    <lineage>
        <taxon>Bacteria</taxon>
        <taxon>Bacillati</taxon>
        <taxon>Bacillota</taxon>
        <taxon>Clostridia</taxon>
        <taxon>Eubacteriales</taxon>
        <taxon>Candidatus Caccovicinus</taxon>
    </lineage>
</organism>
<dbReference type="PROSITE" id="PS01124">
    <property type="entry name" value="HTH_ARAC_FAMILY_2"/>
    <property type="match status" value="1"/>
</dbReference>
<feature type="domain" description="HTH araC/xylS-type" evidence="4">
    <location>
        <begin position="187"/>
        <end position="285"/>
    </location>
</feature>
<keyword evidence="3" id="KW-0804">Transcription</keyword>
<keyword evidence="1" id="KW-0805">Transcription regulation</keyword>
<evidence type="ECO:0000256" key="3">
    <source>
        <dbReference type="ARBA" id="ARBA00023163"/>
    </source>
</evidence>
<accession>A0A9D1GKR0</accession>
<dbReference type="Gene3D" id="1.10.10.60">
    <property type="entry name" value="Homeodomain-like"/>
    <property type="match status" value="2"/>
</dbReference>
<dbReference type="InterPro" id="IPR020449">
    <property type="entry name" value="Tscrpt_reg_AraC-type_HTH"/>
</dbReference>
<dbReference type="SMART" id="SM00342">
    <property type="entry name" value="HTH_ARAC"/>
    <property type="match status" value="1"/>
</dbReference>
<evidence type="ECO:0000313" key="5">
    <source>
        <dbReference type="EMBL" id="HIT42074.1"/>
    </source>
</evidence>
<dbReference type="InterPro" id="IPR018771">
    <property type="entry name" value="PocR_dom"/>
</dbReference>
<dbReference type="InterPro" id="IPR009057">
    <property type="entry name" value="Homeodomain-like_sf"/>
</dbReference>
<dbReference type="GO" id="GO:0003700">
    <property type="term" value="F:DNA-binding transcription factor activity"/>
    <property type="evidence" value="ECO:0007669"/>
    <property type="project" value="InterPro"/>
</dbReference>
<dbReference type="GO" id="GO:0043565">
    <property type="term" value="F:sequence-specific DNA binding"/>
    <property type="evidence" value="ECO:0007669"/>
    <property type="project" value="InterPro"/>
</dbReference>
<name>A0A9D1GKR0_9FIRM</name>
<dbReference type="PANTHER" id="PTHR43280:SF2">
    <property type="entry name" value="HTH-TYPE TRANSCRIPTIONAL REGULATOR EXSA"/>
    <property type="match status" value="1"/>
</dbReference>
<reference evidence="5" key="2">
    <citation type="journal article" date="2021" name="PeerJ">
        <title>Extensive microbial diversity within the chicken gut microbiome revealed by metagenomics and culture.</title>
        <authorList>
            <person name="Gilroy R."/>
            <person name="Ravi A."/>
            <person name="Getino M."/>
            <person name="Pursley I."/>
            <person name="Horton D.L."/>
            <person name="Alikhan N.F."/>
            <person name="Baker D."/>
            <person name="Gharbi K."/>
            <person name="Hall N."/>
            <person name="Watson M."/>
            <person name="Adriaenssens E.M."/>
            <person name="Foster-Nyarko E."/>
            <person name="Jarju S."/>
            <person name="Secka A."/>
            <person name="Antonio M."/>
            <person name="Oren A."/>
            <person name="Chaudhuri R.R."/>
            <person name="La Ragione R."/>
            <person name="Hildebrand F."/>
            <person name="Pallen M.J."/>
        </authorList>
    </citation>
    <scope>NUCLEOTIDE SEQUENCE</scope>
    <source>
        <strain evidence="5">CHK123-3438</strain>
    </source>
</reference>
<dbReference type="Pfam" id="PF10114">
    <property type="entry name" value="PocR"/>
    <property type="match status" value="1"/>
</dbReference>
<reference evidence="5" key="1">
    <citation type="submission" date="2020-10" db="EMBL/GenBank/DDBJ databases">
        <authorList>
            <person name="Gilroy R."/>
        </authorList>
    </citation>
    <scope>NUCLEOTIDE SEQUENCE</scope>
    <source>
        <strain evidence="5">CHK123-3438</strain>
    </source>
</reference>
<evidence type="ECO:0000259" key="4">
    <source>
        <dbReference type="PROSITE" id="PS01124"/>
    </source>
</evidence>
<evidence type="ECO:0000313" key="6">
    <source>
        <dbReference type="Proteomes" id="UP000886860"/>
    </source>
</evidence>
<comment type="caution">
    <text evidence="5">The sequence shown here is derived from an EMBL/GenBank/DDBJ whole genome shotgun (WGS) entry which is preliminary data.</text>
</comment>
<protein>
    <submittedName>
        <fullName evidence="5">PocR ligand-binding domain-containing protein</fullName>
    </submittedName>
</protein>
<dbReference type="Pfam" id="PF12833">
    <property type="entry name" value="HTH_18"/>
    <property type="match status" value="1"/>
</dbReference>
<proteinExistence type="predicted"/>
<dbReference type="PANTHER" id="PTHR43280">
    <property type="entry name" value="ARAC-FAMILY TRANSCRIPTIONAL REGULATOR"/>
    <property type="match status" value="1"/>
</dbReference>
<dbReference type="InterPro" id="IPR018062">
    <property type="entry name" value="HTH_AraC-typ_CS"/>
</dbReference>
<dbReference type="Proteomes" id="UP000886860">
    <property type="component" value="Unassembled WGS sequence"/>
</dbReference>
<dbReference type="AlphaFoldDB" id="A0A9D1GKR0"/>
<dbReference type="PROSITE" id="PS00041">
    <property type="entry name" value="HTH_ARAC_FAMILY_1"/>
    <property type="match status" value="1"/>
</dbReference>
<gene>
    <name evidence="5" type="ORF">IAB60_08275</name>
</gene>
<evidence type="ECO:0000256" key="1">
    <source>
        <dbReference type="ARBA" id="ARBA00023015"/>
    </source>
</evidence>
<dbReference type="SUPFAM" id="SSF46689">
    <property type="entry name" value="Homeodomain-like"/>
    <property type="match status" value="2"/>
</dbReference>
<dbReference type="InterPro" id="IPR018060">
    <property type="entry name" value="HTH_AraC"/>
</dbReference>
<dbReference type="PRINTS" id="PR00032">
    <property type="entry name" value="HTHARAC"/>
</dbReference>
<evidence type="ECO:0000256" key="2">
    <source>
        <dbReference type="ARBA" id="ARBA00023125"/>
    </source>
</evidence>
<sequence>MREECAEKKKPTIQEIIRELHAVSGFRIALYNAEDGTEVCACPKAISSLCARIQENPEGLRRCLENDRKAFRKVKETGEVYLYRCHAGLYEAAAPLYDGDVLTGYLMMGQTVDSMTVTREDVLRRAERYVDIGSVTEEDDYELRRIVAEIPDRRKDQILSCVRLMEICAGYITLSRRFQASGRQPAQEAKHYMDMHFGETITLESLCRQFHVSRATLAGSFRKTYGISIHQYLMEKRLREGKRLLEDYSMSVSQAAELAGFRDANYFTKAFRRRYKMTPSEYRKGTRDTKVFHQDFGHIRG</sequence>